<protein>
    <submittedName>
        <fullName evidence="2">Uncharacterized protein</fullName>
    </submittedName>
</protein>
<evidence type="ECO:0000313" key="3">
    <source>
        <dbReference type="Proteomes" id="UP000078561"/>
    </source>
</evidence>
<accession>A0A168SJE6</accession>
<feature type="region of interest" description="Disordered" evidence="1">
    <location>
        <begin position="88"/>
        <end position="148"/>
    </location>
</feature>
<dbReference type="OrthoDB" id="10665227at2759"/>
<feature type="compositionally biased region" description="Acidic residues" evidence="1">
    <location>
        <begin position="115"/>
        <end position="135"/>
    </location>
</feature>
<evidence type="ECO:0000313" key="2">
    <source>
        <dbReference type="EMBL" id="SAM08518.1"/>
    </source>
</evidence>
<keyword evidence="3" id="KW-1185">Reference proteome</keyword>
<name>A0A168SJE6_ABSGL</name>
<sequence>MGLLGRFSSLSRKSRTKSSEQPPLRPMVDPLKQDHVTLNSNVSNDTTWAAPSTGSSLFDDIFMELGQSAQATEMSFAQLDLAPATYPTNECPPLADTTTHEPIKLSTTPTILDSDVSEDEDDEEDSDDSSDDENDTLGPILPRLDGAKPESMLDRMKDRHRQQQLKNTLHHNSTTTKDTCYPCANAIHDFFILVPAARLSQLGRHWQETTGPWFEIHEQRIGLGQALPPSILPPTTCPLPPTNDPTATVTFGMGTDPAVPASTST</sequence>
<feature type="region of interest" description="Disordered" evidence="1">
    <location>
        <begin position="1"/>
        <end position="32"/>
    </location>
</feature>
<evidence type="ECO:0000256" key="1">
    <source>
        <dbReference type="SAM" id="MobiDB-lite"/>
    </source>
</evidence>
<dbReference type="AlphaFoldDB" id="A0A168SJE6"/>
<proteinExistence type="predicted"/>
<dbReference type="EMBL" id="LT554895">
    <property type="protein sequence ID" value="SAM08518.1"/>
    <property type="molecule type" value="Genomic_DNA"/>
</dbReference>
<gene>
    <name evidence="2" type="primary">ABSGL_14181.1 scaffold 14385</name>
</gene>
<dbReference type="InParanoid" id="A0A168SJE6"/>
<feature type="region of interest" description="Disordered" evidence="1">
    <location>
        <begin position="155"/>
        <end position="174"/>
    </location>
</feature>
<organism evidence="2">
    <name type="scientific">Absidia glauca</name>
    <name type="common">Pin mould</name>
    <dbReference type="NCBI Taxonomy" id="4829"/>
    <lineage>
        <taxon>Eukaryota</taxon>
        <taxon>Fungi</taxon>
        <taxon>Fungi incertae sedis</taxon>
        <taxon>Mucoromycota</taxon>
        <taxon>Mucoromycotina</taxon>
        <taxon>Mucoromycetes</taxon>
        <taxon>Mucorales</taxon>
        <taxon>Cunninghamellaceae</taxon>
        <taxon>Absidia</taxon>
    </lineage>
</organism>
<reference evidence="2" key="1">
    <citation type="submission" date="2016-04" db="EMBL/GenBank/DDBJ databases">
        <authorList>
            <person name="Evans L.H."/>
            <person name="Alamgir A."/>
            <person name="Owens N."/>
            <person name="Weber N.D."/>
            <person name="Virtaneva K."/>
            <person name="Barbian K."/>
            <person name="Babar A."/>
            <person name="Rosenke K."/>
        </authorList>
    </citation>
    <scope>NUCLEOTIDE SEQUENCE [LARGE SCALE GENOMIC DNA]</scope>
    <source>
        <strain evidence="2">CBS 101.48</strain>
    </source>
</reference>
<dbReference type="Proteomes" id="UP000078561">
    <property type="component" value="Unassembled WGS sequence"/>
</dbReference>
<feature type="compositionally biased region" description="Polar residues" evidence="1">
    <location>
        <begin position="164"/>
        <end position="174"/>
    </location>
</feature>